<proteinExistence type="predicted"/>
<feature type="compositionally biased region" description="Basic residues" evidence="1">
    <location>
        <begin position="34"/>
        <end position="47"/>
    </location>
</feature>
<evidence type="ECO:0000313" key="2">
    <source>
        <dbReference type="EMBL" id="SDC36010.1"/>
    </source>
</evidence>
<sequence>MKLKEMTKIKVRNPVALSPLLHKGGVHETEKPQAVHRRNRKTSKQHLRKTDWQAE</sequence>
<name>A0A1G6KY57_9GAMM</name>
<keyword evidence="3" id="KW-1185">Reference proteome</keyword>
<dbReference type="EMBL" id="FMYK01000004">
    <property type="protein sequence ID" value="SDC36010.1"/>
    <property type="molecule type" value="Genomic_DNA"/>
</dbReference>
<evidence type="ECO:0000313" key="3">
    <source>
        <dbReference type="Proteomes" id="UP000242317"/>
    </source>
</evidence>
<gene>
    <name evidence="2" type="ORF">SAMN05421749_104234</name>
</gene>
<dbReference type="AlphaFoldDB" id="A0A1G6KY57"/>
<feature type="region of interest" description="Disordered" evidence="1">
    <location>
        <begin position="14"/>
        <end position="55"/>
    </location>
</feature>
<organism evidence="2 3">
    <name type="scientific">Acinetobacter marinus</name>
    <dbReference type="NCBI Taxonomy" id="281375"/>
    <lineage>
        <taxon>Bacteria</taxon>
        <taxon>Pseudomonadati</taxon>
        <taxon>Pseudomonadota</taxon>
        <taxon>Gammaproteobacteria</taxon>
        <taxon>Moraxellales</taxon>
        <taxon>Moraxellaceae</taxon>
        <taxon>Acinetobacter</taxon>
    </lineage>
</organism>
<protein>
    <submittedName>
        <fullName evidence="2">Uncharacterized protein</fullName>
    </submittedName>
</protein>
<dbReference type="RefSeq" id="WP_171259089.1">
    <property type="nucleotide sequence ID" value="NZ_FMYK01000004.1"/>
</dbReference>
<accession>A0A1G6KY57</accession>
<dbReference type="Proteomes" id="UP000242317">
    <property type="component" value="Unassembled WGS sequence"/>
</dbReference>
<evidence type="ECO:0000256" key="1">
    <source>
        <dbReference type="SAM" id="MobiDB-lite"/>
    </source>
</evidence>
<reference evidence="3" key="1">
    <citation type="submission" date="2016-09" db="EMBL/GenBank/DDBJ databases">
        <authorList>
            <person name="Varghese N."/>
            <person name="Submissions S."/>
        </authorList>
    </citation>
    <scope>NUCLEOTIDE SEQUENCE [LARGE SCALE GENOMIC DNA]</scope>
    <source>
        <strain evidence="3">ANC 3699</strain>
    </source>
</reference>